<dbReference type="AlphaFoldDB" id="A0A2U2AFJ8"/>
<organism evidence="9 10">
    <name type="scientific">Ignatzschineria ureiclastica</name>
    <dbReference type="NCBI Taxonomy" id="472582"/>
    <lineage>
        <taxon>Bacteria</taxon>
        <taxon>Pseudomonadati</taxon>
        <taxon>Pseudomonadota</taxon>
        <taxon>Gammaproteobacteria</taxon>
        <taxon>Cardiobacteriales</taxon>
        <taxon>Ignatzschineriaceae</taxon>
        <taxon>Ignatzschineria</taxon>
    </lineage>
</organism>
<dbReference type="PANTHER" id="PTHR34979:SF1">
    <property type="entry name" value="INNER MEMBRANE PROTEIN YGAZ"/>
    <property type="match status" value="1"/>
</dbReference>
<accession>A0A2U2AFJ8</accession>
<evidence type="ECO:0000256" key="4">
    <source>
        <dbReference type="ARBA" id="ARBA00022475"/>
    </source>
</evidence>
<feature type="transmembrane region" description="Helical" evidence="8">
    <location>
        <begin position="165"/>
        <end position="182"/>
    </location>
</feature>
<dbReference type="OrthoDB" id="3177005at2"/>
<proteinExistence type="inferred from homology"/>
<dbReference type="Pfam" id="PF03591">
    <property type="entry name" value="AzlC"/>
    <property type="match status" value="1"/>
</dbReference>
<evidence type="ECO:0000256" key="6">
    <source>
        <dbReference type="ARBA" id="ARBA00022989"/>
    </source>
</evidence>
<dbReference type="GO" id="GO:1903785">
    <property type="term" value="P:L-valine transmembrane transport"/>
    <property type="evidence" value="ECO:0007669"/>
    <property type="project" value="TreeGrafter"/>
</dbReference>
<comment type="caution">
    <text evidence="9">The sequence shown here is derived from an EMBL/GenBank/DDBJ whole genome shotgun (WGS) entry which is preliminary data.</text>
</comment>
<keyword evidence="6 8" id="KW-1133">Transmembrane helix</keyword>
<dbReference type="Proteomes" id="UP000245020">
    <property type="component" value="Unassembled WGS sequence"/>
</dbReference>
<evidence type="ECO:0000256" key="1">
    <source>
        <dbReference type="ARBA" id="ARBA00004651"/>
    </source>
</evidence>
<keyword evidence="7 8" id="KW-0472">Membrane</keyword>
<comment type="subcellular location">
    <subcellularLocation>
        <location evidence="1">Cell membrane</location>
        <topology evidence="1">Multi-pass membrane protein</topology>
    </subcellularLocation>
</comment>
<reference evidence="10" key="1">
    <citation type="submission" date="2018-05" db="EMBL/GenBank/DDBJ databases">
        <title>Ignatzschineria dubaiensis sp. nov., isolated from necrotic foot tissues of dromedaries (Camelus dromedarius) and associated maggots in Dubai, United Arab Emirates.</title>
        <authorList>
            <person name="Tsang C.C."/>
            <person name="Tang J.Y.M."/>
            <person name="Fong J.Y.H."/>
            <person name="Kinne J."/>
            <person name="Lee H.H."/>
            <person name="Joseph M."/>
            <person name="Jose S."/>
            <person name="Schuster R.K."/>
            <person name="Tang Y."/>
            <person name="Sivakumar S."/>
            <person name="Chen J.H.K."/>
            <person name="Teng J.L.L."/>
            <person name="Lau S.K.P."/>
            <person name="Wernery U."/>
            <person name="Woo P.C.Y."/>
        </authorList>
    </citation>
    <scope>NUCLEOTIDE SEQUENCE [LARGE SCALE GENOMIC DNA]</scope>
    <source>
        <strain evidence="10">KCTC 22644</strain>
    </source>
</reference>
<feature type="transmembrane region" description="Helical" evidence="8">
    <location>
        <begin position="136"/>
        <end position="159"/>
    </location>
</feature>
<feature type="transmembrane region" description="Helical" evidence="8">
    <location>
        <begin position="47"/>
        <end position="69"/>
    </location>
</feature>
<keyword evidence="10" id="KW-1185">Reference proteome</keyword>
<dbReference type="RefSeq" id="WP_109188796.1">
    <property type="nucleotide sequence ID" value="NZ_BMYA01000005.1"/>
</dbReference>
<keyword evidence="5 8" id="KW-0812">Transmembrane</keyword>
<feature type="transmembrane region" description="Helical" evidence="8">
    <location>
        <begin position="213"/>
        <end position="230"/>
    </location>
</feature>
<gene>
    <name evidence="9" type="ORF">DC083_03000</name>
</gene>
<evidence type="ECO:0000256" key="8">
    <source>
        <dbReference type="SAM" id="Phobius"/>
    </source>
</evidence>
<evidence type="ECO:0000256" key="3">
    <source>
        <dbReference type="ARBA" id="ARBA00022448"/>
    </source>
</evidence>
<evidence type="ECO:0000313" key="10">
    <source>
        <dbReference type="Proteomes" id="UP000245020"/>
    </source>
</evidence>
<evidence type="ECO:0000313" key="9">
    <source>
        <dbReference type="EMBL" id="PWD81431.1"/>
    </source>
</evidence>
<dbReference type="EMBL" id="QEWQ01000002">
    <property type="protein sequence ID" value="PWD81431.1"/>
    <property type="molecule type" value="Genomic_DNA"/>
</dbReference>
<evidence type="ECO:0000256" key="7">
    <source>
        <dbReference type="ARBA" id="ARBA00023136"/>
    </source>
</evidence>
<evidence type="ECO:0000256" key="5">
    <source>
        <dbReference type="ARBA" id="ARBA00022692"/>
    </source>
</evidence>
<comment type="similarity">
    <text evidence="2">Belongs to the AzlC family.</text>
</comment>
<evidence type="ECO:0000256" key="2">
    <source>
        <dbReference type="ARBA" id="ARBA00010735"/>
    </source>
</evidence>
<dbReference type="InterPro" id="IPR011606">
    <property type="entry name" value="Brnchd-chn_aa_trnsp_permease"/>
</dbReference>
<feature type="transmembrane region" description="Helical" evidence="8">
    <location>
        <begin position="189"/>
        <end position="207"/>
    </location>
</feature>
<dbReference type="PANTHER" id="PTHR34979">
    <property type="entry name" value="INNER MEMBRANE PROTEIN YGAZ"/>
    <property type="match status" value="1"/>
</dbReference>
<dbReference type="GO" id="GO:0005886">
    <property type="term" value="C:plasma membrane"/>
    <property type="evidence" value="ECO:0007669"/>
    <property type="project" value="UniProtKB-SubCell"/>
</dbReference>
<keyword evidence="3" id="KW-0813">Transport</keyword>
<protein>
    <submittedName>
        <fullName evidence="9">Branched-chain amino acid ABC transporter</fullName>
    </submittedName>
</protein>
<name>A0A2U2AFJ8_9GAMM</name>
<keyword evidence="4" id="KW-1003">Cell membrane</keyword>
<sequence length="241" mass="26861">MGVAQQEERSTVKTEGWKRAVQITGPVAMGYAPAGMAFGVLASAAGIPWWISIVISIVVFSGAAQYAAIPLVASGAGIFNLNLNTFVINLRHIFYALPLVDILPVNRWKRAYCLFCLTDECFSVMSGLSKTEQKRYFLQVAFLVHAYWVIATIVGIIAGEQLANLIPHLEFALPALFVILWYEQMRVKNIWWPTLIALACYLLSLWLFPQYVLILALILSVGFIMIRGALLRHLSKEQNNG</sequence>